<dbReference type="EMBL" id="CAJOBB010003701">
    <property type="protein sequence ID" value="CAF4054120.1"/>
    <property type="molecule type" value="Genomic_DNA"/>
</dbReference>
<evidence type="ECO:0000313" key="3">
    <source>
        <dbReference type="EMBL" id="CAF4054120.1"/>
    </source>
</evidence>
<evidence type="ECO:0000259" key="1">
    <source>
        <dbReference type="PROSITE" id="PS51184"/>
    </source>
</evidence>
<dbReference type="GO" id="GO:0032454">
    <property type="term" value="F:histone H3K9 demethylase activity"/>
    <property type="evidence" value="ECO:0007669"/>
    <property type="project" value="TreeGrafter"/>
</dbReference>
<protein>
    <recommendedName>
        <fullName evidence="1">JmjC domain-containing protein</fullName>
    </recommendedName>
</protein>
<dbReference type="PANTHER" id="PTHR10694:SF7">
    <property type="entry name" value="[HISTONE H3]-TRIMETHYL-L-LYSINE(9) DEMETHYLASE"/>
    <property type="match status" value="1"/>
</dbReference>
<reference evidence="2" key="1">
    <citation type="submission" date="2021-02" db="EMBL/GenBank/DDBJ databases">
        <authorList>
            <person name="Nowell W R."/>
        </authorList>
    </citation>
    <scope>NUCLEOTIDE SEQUENCE</scope>
</reference>
<dbReference type="PROSITE" id="PS51184">
    <property type="entry name" value="JMJC"/>
    <property type="match status" value="1"/>
</dbReference>
<dbReference type="SMART" id="SM00558">
    <property type="entry name" value="JmjC"/>
    <property type="match status" value="1"/>
</dbReference>
<organism evidence="2 4">
    <name type="scientific">Adineta steineri</name>
    <dbReference type="NCBI Taxonomy" id="433720"/>
    <lineage>
        <taxon>Eukaryota</taxon>
        <taxon>Metazoa</taxon>
        <taxon>Spiralia</taxon>
        <taxon>Gnathifera</taxon>
        <taxon>Rotifera</taxon>
        <taxon>Eurotatoria</taxon>
        <taxon>Bdelloidea</taxon>
        <taxon>Adinetida</taxon>
        <taxon>Adinetidae</taxon>
        <taxon>Adineta</taxon>
    </lineage>
</organism>
<gene>
    <name evidence="2" type="ORF">IZO911_LOCUS17962</name>
    <name evidence="3" type="ORF">KXQ929_LOCUS31726</name>
</gene>
<dbReference type="GO" id="GO:0000785">
    <property type="term" value="C:chromatin"/>
    <property type="evidence" value="ECO:0007669"/>
    <property type="project" value="TreeGrafter"/>
</dbReference>
<proteinExistence type="predicted"/>
<evidence type="ECO:0000313" key="4">
    <source>
        <dbReference type="Proteomes" id="UP000663860"/>
    </source>
</evidence>
<dbReference type="Gene3D" id="2.60.120.650">
    <property type="entry name" value="Cupin"/>
    <property type="match status" value="1"/>
</dbReference>
<dbReference type="Pfam" id="PF02373">
    <property type="entry name" value="JmjC"/>
    <property type="match status" value="1"/>
</dbReference>
<sequence length="336" mass="38580">MSSISIDIPTLQINGNDLQNFVRFIYKHEKLLKEFGAIKVQPNIDCQLALKKRKKNLPLKPIMKKIVKINENVNIYSTQTIDHINQSSQKHFVETDENNFWSCLSSSNNVQRYLNISFSSKTSFFIQRTSSENFDLHRVPNQSLLKLAGRKLTNQFVPCVKRAHGSGAIFPLMSAQQRLFSIDYHHEGGDHHWYIIPSHQRQALQNLLDEQNSSLCLDHGQLFIDPSILDKYHIRYQRTIQRPNEFIVLSAGALAQSYAEDTSWSESINFALPGWIEDGHANIPFLPCQCHIQQNDVFDTIDIALFKQELIEKYVASYLNITSNDEPPILIGSSFC</sequence>
<dbReference type="AlphaFoldDB" id="A0A814H7Q4"/>
<accession>A0A814H7Q4</accession>
<evidence type="ECO:0000313" key="2">
    <source>
        <dbReference type="EMBL" id="CAF1006993.1"/>
    </source>
</evidence>
<dbReference type="PANTHER" id="PTHR10694">
    <property type="entry name" value="LYSINE-SPECIFIC DEMETHYLASE"/>
    <property type="match status" value="1"/>
</dbReference>
<dbReference type="EMBL" id="CAJNOE010000170">
    <property type="protein sequence ID" value="CAF1006993.1"/>
    <property type="molecule type" value="Genomic_DNA"/>
</dbReference>
<dbReference type="Proteomes" id="UP000663868">
    <property type="component" value="Unassembled WGS sequence"/>
</dbReference>
<dbReference type="InterPro" id="IPR003347">
    <property type="entry name" value="JmjC_dom"/>
</dbReference>
<dbReference type="SUPFAM" id="SSF51197">
    <property type="entry name" value="Clavaminate synthase-like"/>
    <property type="match status" value="1"/>
</dbReference>
<dbReference type="GO" id="GO:0010468">
    <property type="term" value="P:regulation of gene expression"/>
    <property type="evidence" value="ECO:0007669"/>
    <property type="project" value="TreeGrafter"/>
</dbReference>
<feature type="domain" description="JmjC" evidence="1">
    <location>
        <begin position="128"/>
        <end position="287"/>
    </location>
</feature>
<dbReference type="Proteomes" id="UP000663860">
    <property type="component" value="Unassembled WGS sequence"/>
</dbReference>
<name>A0A814H7Q4_9BILA</name>
<dbReference type="GO" id="GO:0051864">
    <property type="term" value="F:histone H3K36 demethylase activity"/>
    <property type="evidence" value="ECO:0007669"/>
    <property type="project" value="TreeGrafter"/>
</dbReference>
<comment type="caution">
    <text evidence="2">The sequence shown here is derived from an EMBL/GenBank/DDBJ whole genome shotgun (WGS) entry which is preliminary data.</text>
</comment>
<dbReference type="GO" id="GO:0005634">
    <property type="term" value="C:nucleus"/>
    <property type="evidence" value="ECO:0007669"/>
    <property type="project" value="TreeGrafter"/>
</dbReference>